<feature type="non-terminal residue" evidence="2">
    <location>
        <position position="1"/>
    </location>
</feature>
<dbReference type="AlphaFoldDB" id="S7QFF9"/>
<reference evidence="2 3" key="1">
    <citation type="journal article" date="2012" name="Science">
        <title>The Paleozoic origin of enzymatic lignin decomposition reconstructed from 31 fungal genomes.</title>
        <authorList>
            <person name="Floudas D."/>
            <person name="Binder M."/>
            <person name="Riley R."/>
            <person name="Barry K."/>
            <person name="Blanchette R.A."/>
            <person name="Henrissat B."/>
            <person name="Martinez A.T."/>
            <person name="Otillar R."/>
            <person name="Spatafora J.W."/>
            <person name="Yadav J.S."/>
            <person name="Aerts A."/>
            <person name="Benoit I."/>
            <person name="Boyd A."/>
            <person name="Carlson A."/>
            <person name="Copeland A."/>
            <person name="Coutinho P.M."/>
            <person name="de Vries R.P."/>
            <person name="Ferreira P."/>
            <person name="Findley K."/>
            <person name="Foster B."/>
            <person name="Gaskell J."/>
            <person name="Glotzer D."/>
            <person name="Gorecki P."/>
            <person name="Heitman J."/>
            <person name="Hesse C."/>
            <person name="Hori C."/>
            <person name="Igarashi K."/>
            <person name="Jurgens J.A."/>
            <person name="Kallen N."/>
            <person name="Kersten P."/>
            <person name="Kohler A."/>
            <person name="Kuees U."/>
            <person name="Kumar T.K.A."/>
            <person name="Kuo A."/>
            <person name="LaButti K."/>
            <person name="Larrondo L.F."/>
            <person name="Lindquist E."/>
            <person name="Ling A."/>
            <person name="Lombard V."/>
            <person name="Lucas S."/>
            <person name="Lundell T."/>
            <person name="Martin R."/>
            <person name="McLaughlin D.J."/>
            <person name="Morgenstern I."/>
            <person name="Morin E."/>
            <person name="Murat C."/>
            <person name="Nagy L.G."/>
            <person name="Nolan M."/>
            <person name="Ohm R.A."/>
            <person name="Patyshakuliyeva A."/>
            <person name="Rokas A."/>
            <person name="Ruiz-Duenas F.J."/>
            <person name="Sabat G."/>
            <person name="Salamov A."/>
            <person name="Samejima M."/>
            <person name="Schmutz J."/>
            <person name="Slot J.C."/>
            <person name="St John F."/>
            <person name="Stenlid J."/>
            <person name="Sun H."/>
            <person name="Sun S."/>
            <person name="Syed K."/>
            <person name="Tsang A."/>
            <person name="Wiebenga A."/>
            <person name="Young D."/>
            <person name="Pisabarro A."/>
            <person name="Eastwood D.C."/>
            <person name="Martin F."/>
            <person name="Cullen D."/>
            <person name="Grigoriev I.V."/>
            <person name="Hibbett D.S."/>
        </authorList>
    </citation>
    <scope>NUCLEOTIDE SEQUENCE [LARGE SCALE GENOMIC DNA]</scope>
    <source>
        <strain evidence="2 3">ATCC 11539</strain>
    </source>
</reference>
<gene>
    <name evidence="2" type="ORF">GLOTRDRAFT_137245</name>
</gene>
<dbReference type="GeneID" id="19303713"/>
<keyword evidence="3" id="KW-1185">Reference proteome</keyword>
<evidence type="ECO:0000256" key="1">
    <source>
        <dbReference type="SAM" id="MobiDB-lite"/>
    </source>
</evidence>
<dbReference type="EMBL" id="KB469298">
    <property type="protein sequence ID" value="EPQ58561.1"/>
    <property type="molecule type" value="Genomic_DNA"/>
</dbReference>
<feature type="compositionally biased region" description="Pro residues" evidence="1">
    <location>
        <begin position="11"/>
        <end position="21"/>
    </location>
</feature>
<dbReference type="Proteomes" id="UP000030669">
    <property type="component" value="Unassembled WGS sequence"/>
</dbReference>
<dbReference type="RefSeq" id="XP_007863708.1">
    <property type="nucleotide sequence ID" value="XM_007865517.1"/>
</dbReference>
<proteinExistence type="predicted"/>
<name>S7QFF9_GLOTA</name>
<feature type="compositionally biased region" description="Low complexity" evidence="1">
    <location>
        <begin position="1"/>
        <end position="10"/>
    </location>
</feature>
<organism evidence="2 3">
    <name type="scientific">Gloeophyllum trabeum (strain ATCC 11539 / FP-39264 / Madison 617)</name>
    <name type="common">Brown rot fungus</name>
    <dbReference type="NCBI Taxonomy" id="670483"/>
    <lineage>
        <taxon>Eukaryota</taxon>
        <taxon>Fungi</taxon>
        <taxon>Dikarya</taxon>
        <taxon>Basidiomycota</taxon>
        <taxon>Agaricomycotina</taxon>
        <taxon>Agaricomycetes</taxon>
        <taxon>Gloeophyllales</taxon>
        <taxon>Gloeophyllaceae</taxon>
        <taxon>Gloeophyllum</taxon>
    </lineage>
</organism>
<dbReference type="HOGENOM" id="CLU_2378373_0_0_1"/>
<feature type="region of interest" description="Disordered" evidence="1">
    <location>
        <begin position="1"/>
        <end position="21"/>
    </location>
</feature>
<protein>
    <submittedName>
        <fullName evidence="2">Uncharacterized protein</fullName>
    </submittedName>
</protein>
<evidence type="ECO:0000313" key="2">
    <source>
        <dbReference type="EMBL" id="EPQ58561.1"/>
    </source>
</evidence>
<dbReference type="KEGG" id="gtr:GLOTRDRAFT_137245"/>
<sequence>CSSAVSLLPSLPWPSSPWEPTPPGVALQLPEITSALGTVPALAALPTPVTASREFVKQRYDGDSAGGHRPLYDLYKDFRAYVVVFLRVTIQHLYP</sequence>
<evidence type="ECO:0000313" key="3">
    <source>
        <dbReference type="Proteomes" id="UP000030669"/>
    </source>
</evidence>
<accession>S7QFF9</accession>